<keyword evidence="2" id="KW-1185">Reference proteome</keyword>
<name>A0AAD9MXD3_9ANNE</name>
<evidence type="ECO:0000313" key="2">
    <source>
        <dbReference type="Proteomes" id="UP001208570"/>
    </source>
</evidence>
<evidence type="ECO:0000313" key="1">
    <source>
        <dbReference type="EMBL" id="KAK2148960.1"/>
    </source>
</evidence>
<protein>
    <submittedName>
        <fullName evidence="1">Uncharacterized protein</fullName>
    </submittedName>
</protein>
<dbReference type="Proteomes" id="UP001208570">
    <property type="component" value="Unassembled WGS sequence"/>
</dbReference>
<accession>A0AAD9MXD3</accession>
<feature type="non-terminal residue" evidence="1">
    <location>
        <position position="1"/>
    </location>
</feature>
<sequence length="38" mass="4179">MAKSGILKYYRIMEGGRVMVSNVQELFETDNNALAATG</sequence>
<organism evidence="1 2">
    <name type="scientific">Paralvinella palmiformis</name>
    <dbReference type="NCBI Taxonomy" id="53620"/>
    <lineage>
        <taxon>Eukaryota</taxon>
        <taxon>Metazoa</taxon>
        <taxon>Spiralia</taxon>
        <taxon>Lophotrochozoa</taxon>
        <taxon>Annelida</taxon>
        <taxon>Polychaeta</taxon>
        <taxon>Sedentaria</taxon>
        <taxon>Canalipalpata</taxon>
        <taxon>Terebellida</taxon>
        <taxon>Terebelliformia</taxon>
        <taxon>Alvinellidae</taxon>
        <taxon>Paralvinella</taxon>
    </lineage>
</organism>
<dbReference type="EMBL" id="JAODUP010000473">
    <property type="protein sequence ID" value="KAK2148960.1"/>
    <property type="molecule type" value="Genomic_DNA"/>
</dbReference>
<dbReference type="AlphaFoldDB" id="A0AAD9MXD3"/>
<gene>
    <name evidence="1" type="ORF">LSH36_473g00014</name>
</gene>
<comment type="caution">
    <text evidence="1">The sequence shown here is derived from an EMBL/GenBank/DDBJ whole genome shotgun (WGS) entry which is preliminary data.</text>
</comment>
<reference evidence="1" key="1">
    <citation type="journal article" date="2023" name="Mol. Biol. Evol.">
        <title>Third-Generation Sequencing Reveals the Adaptive Role of the Epigenome in Three Deep-Sea Polychaetes.</title>
        <authorList>
            <person name="Perez M."/>
            <person name="Aroh O."/>
            <person name="Sun Y."/>
            <person name="Lan Y."/>
            <person name="Juniper S.K."/>
            <person name="Young C.R."/>
            <person name="Angers B."/>
            <person name="Qian P.Y."/>
        </authorList>
    </citation>
    <scope>NUCLEOTIDE SEQUENCE</scope>
    <source>
        <strain evidence="1">P08H-3</strain>
    </source>
</reference>
<proteinExistence type="predicted"/>